<dbReference type="RefSeq" id="WP_378976390.1">
    <property type="nucleotide sequence ID" value="NZ_JBHTBJ010000046.1"/>
</dbReference>
<dbReference type="Proteomes" id="UP001596548">
    <property type="component" value="Unassembled WGS sequence"/>
</dbReference>
<gene>
    <name evidence="1" type="ORF">ACFQS1_35245</name>
</gene>
<evidence type="ECO:0000313" key="1">
    <source>
        <dbReference type="EMBL" id="MFC7279247.1"/>
    </source>
</evidence>
<name>A0ABW2I322_9ACTN</name>
<keyword evidence="2" id="KW-1185">Reference proteome</keyword>
<comment type="caution">
    <text evidence="1">The sequence shown here is derived from an EMBL/GenBank/DDBJ whole genome shotgun (WGS) entry which is preliminary data.</text>
</comment>
<protein>
    <submittedName>
        <fullName evidence="1">Uncharacterized protein</fullName>
    </submittedName>
</protein>
<evidence type="ECO:0000313" key="2">
    <source>
        <dbReference type="Proteomes" id="UP001596548"/>
    </source>
</evidence>
<accession>A0ABW2I322</accession>
<proteinExistence type="predicted"/>
<dbReference type="EMBL" id="JBHTBJ010000046">
    <property type="protein sequence ID" value="MFC7279247.1"/>
    <property type="molecule type" value="Genomic_DNA"/>
</dbReference>
<organism evidence="1 2">
    <name type="scientific">Paractinoplanes rhizophilus</name>
    <dbReference type="NCBI Taxonomy" id="1416877"/>
    <lineage>
        <taxon>Bacteria</taxon>
        <taxon>Bacillati</taxon>
        <taxon>Actinomycetota</taxon>
        <taxon>Actinomycetes</taxon>
        <taxon>Micromonosporales</taxon>
        <taxon>Micromonosporaceae</taxon>
        <taxon>Paractinoplanes</taxon>
    </lineage>
</organism>
<sequence>MRQLLLTVNHNIAHAHGRPYLDESKAIAGQRTIALDQTTIAALHRRRPGSPLAAHVELKTMQETLDHTSYAFTVDTCSTVLSEQARQPALDE</sequence>
<reference evidence="2" key="1">
    <citation type="journal article" date="2019" name="Int. J. Syst. Evol. Microbiol.">
        <title>The Global Catalogue of Microorganisms (GCM) 10K type strain sequencing project: providing services to taxonomists for standard genome sequencing and annotation.</title>
        <authorList>
            <consortium name="The Broad Institute Genomics Platform"/>
            <consortium name="The Broad Institute Genome Sequencing Center for Infectious Disease"/>
            <person name="Wu L."/>
            <person name="Ma J."/>
        </authorList>
    </citation>
    <scope>NUCLEOTIDE SEQUENCE [LARGE SCALE GENOMIC DNA]</scope>
    <source>
        <strain evidence="2">XZYJT-10</strain>
    </source>
</reference>